<evidence type="ECO:0000256" key="1">
    <source>
        <dbReference type="SAM" id="MobiDB-lite"/>
    </source>
</evidence>
<accession>A0A6F8ZF79</accession>
<dbReference type="Proteomes" id="UP000503399">
    <property type="component" value="Chromosome"/>
</dbReference>
<dbReference type="AlphaFoldDB" id="A0A6F8ZF79"/>
<dbReference type="KEGG" id="hfv:R50_1088"/>
<name>A0A6F8ZF79_9FIRM</name>
<evidence type="ECO:0000313" key="2">
    <source>
        <dbReference type="EMBL" id="CAB1128594.1"/>
    </source>
</evidence>
<evidence type="ECO:0000313" key="3">
    <source>
        <dbReference type="Proteomes" id="UP000503399"/>
    </source>
</evidence>
<dbReference type="EMBL" id="LR778114">
    <property type="protein sequence ID" value="CAB1128594.1"/>
    <property type="molecule type" value="Genomic_DNA"/>
</dbReference>
<dbReference type="Gene3D" id="2.130.10.10">
    <property type="entry name" value="YVTN repeat-like/Quinoprotein amine dehydrogenase"/>
    <property type="match status" value="1"/>
</dbReference>
<reference evidence="2 3" key="1">
    <citation type="submission" date="2020-02" db="EMBL/GenBank/DDBJ databases">
        <authorList>
            <person name="Hogendoorn C."/>
        </authorList>
    </citation>
    <scope>NUCLEOTIDE SEQUENCE [LARGE SCALE GENOMIC DNA]</scope>
    <source>
        <strain evidence="2">R501</strain>
    </source>
</reference>
<keyword evidence="3" id="KW-1185">Reference proteome</keyword>
<feature type="region of interest" description="Disordered" evidence="1">
    <location>
        <begin position="140"/>
        <end position="159"/>
    </location>
</feature>
<organism evidence="2 3">
    <name type="scientific">Candidatus Hydrogenisulfobacillus filiaventi</name>
    <dbReference type="NCBI Taxonomy" id="2707344"/>
    <lineage>
        <taxon>Bacteria</taxon>
        <taxon>Bacillati</taxon>
        <taxon>Bacillota</taxon>
        <taxon>Clostridia</taxon>
        <taxon>Eubacteriales</taxon>
        <taxon>Clostridiales Family XVII. Incertae Sedis</taxon>
        <taxon>Candidatus Hydrogenisulfobacillus</taxon>
    </lineage>
</organism>
<dbReference type="InterPro" id="IPR015943">
    <property type="entry name" value="WD40/YVTN_repeat-like_dom_sf"/>
</dbReference>
<gene>
    <name evidence="2" type="ORF">R50_1088</name>
</gene>
<dbReference type="SUPFAM" id="SSF110296">
    <property type="entry name" value="Oligoxyloglucan reducing end-specific cellobiohydrolase"/>
    <property type="match status" value="1"/>
</dbReference>
<sequence length="159" mass="16823">MGASDVWRDAGQAIQRSADGGRSFSSTPLPFGEATQAAVLDADFVNARQGYLATVAGIYGTQNDGAAWQRLWPRNPGPLATVSLRADGRRFAVPGNLPTELWTTHDGGRDWTPRYRFSSPIMAMDRLAGEGGWVYAGGRSSSPPTAAAPGTGCRPAFPP</sequence>
<evidence type="ECO:0008006" key="4">
    <source>
        <dbReference type="Google" id="ProtNLM"/>
    </source>
</evidence>
<proteinExistence type="predicted"/>
<protein>
    <recommendedName>
        <fullName evidence="4">Photosynthesis system II assembly factor Ycf48/Hcf136-like domain-containing protein</fullName>
    </recommendedName>
</protein>